<accession>A0ABS3G3D3</accession>
<dbReference type="InterPro" id="IPR029063">
    <property type="entry name" value="SAM-dependent_MTases_sf"/>
</dbReference>
<dbReference type="PROSITE" id="PS00092">
    <property type="entry name" value="N6_MTASE"/>
    <property type="match status" value="1"/>
</dbReference>
<dbReference type="EMBL" id="JAFLNL010000003">
    <property type="protein sequence ID" value="MBO0353559.1"/>
    <property type="molecule type" value="Genomic_DNA"/>
</dbReference>
<reference evidence="1 2" key="1">
    <citation type="submission" date="2021-03" db="EMBL/GenBank/DDBJ databases">
        <title>Muricauda lutimaris sp. nov. and Muricauda ruestringensis sp. nov, two marine members of the Flavobacteriaceae isolated from deep sea sediments of Western Pacific.</title>
        <authorList>
            <person name="Zhao S."/>
            <person name="Liu R."/>
        </authorList>
    </citation>
    <scope>NUCLEOTIDE SEQUENCE [LARGE SCALE GENOMIC DNA]</scope>
    <source>
        <strain evidence="1 2">BC31-1-A7</strain>
    </source>
</reference>
<dbReference type="Gene3D" id="3.40.50.150">
    <property type="entry name" value="Vaccinia Virus protein VP39"/>
    <property type="match status" value="1"/>
</dbReference>
<dbReference type="RefSeq" id="WP_207032289.1">
    <property type="nucleotide sequence ID" value="NZ_JAFLNL010000003.1"/>
</dbReference>
<dbReference type="SUPFAM" id="SSF53335">
    <property type="entry name" value="S-adenosyl-L-methionine-dependent methyltransferases"/>
    <property type="match status" value="1"/>
</dbReference>
<evidence type="ECO:0008006" key="3">
    <source>
        <dbReference type="Google" id="ProtNLM"/>
    </source>
</evidence>
<dbReference type="Proteomes" id="UP000664044">
    <property type="component" value="Unassembled WGS sequence"/>
</dbReference>
<protein>
    <recommendedName>
        <fullName evidence="3">Methyltransferase</fullName>
    </recommendedName>
</protein>
<comment type="caution">
    <text evidence="1">The sequence shown here is derived from an EMBL/GenBank/DDBJ whole genome shotgun (WGS) entry which is preliminary data.</text>
</comment>
<dbReference type="InterPro" id="IPR002052">
    <property type="entry name" value="DNA_methylase_N6_adenine_CS"/>
</dbReference>
<name>A0ABS3G3D3_9FLAO</name>
<gene>
    <name evidence="1" type="ORF">J0656_05970</name>
</gene>
<keyword evidence="2" id="KW-1185">Reference proteome</keyword>
<evidence type="ECO:0000313" key="2">
    <source>
        <dbReference type="Proteomes" id="UP000664044"/>
    </source>
</evidence>
<sequence length="179" mass="20579">MAPTIFSHIKCPLHRYTFSIKPLRIWVEQQCEGKVLNLFSGITPLQVSEIRNDLDPGAIADYHLDALEFLHQWRGYRFDTVLLDPPYSYRKSMELYKGIRCSPFRKLKDAIPPHLNRGGKVITFGYHSVVMGRSRGFHPEHIGIISHGGAIHDTIIAVERYNPIKNKTMDHDKQCISKP</sequence>
<proteinExistence type="predicted"/>
<organism evidence="1 2">
    <name type="scientific">Flagellimonas aurea</name>
    <dbReference type="NCBI Taxonomy" id="2915619"/>
    <lineage>
        <taxon>Bacteria</taxon>
        <taxon>Pseudomonadati</taxon>
        <taxon>Bacteroidota</taxon>
        <taxon>Flavobacteriia</taxon>
        <taxon>Flavobacteriales</taxon>
        <taxon>Flavobacteriaceae</taxon>
        <taxon>Flagellimonas</taxon>
    </lineage>
</organism>
<evidence type="ECO:0000313" key="1">
    <source>
        <dbReference type="EMBL" id="MBO0353559.1"/>
    </source>
</evidence>